<evidence type="ECO:0000313" key="2">
    <source>
        <dbReference type="Proteomes" id="UP001430953"/>
    </source>
</evidence>
<name>A0AAW2GGU1_9HYME</name>
<keyword evidence="2" id="KW-1185">Reference proteome</keyword>
<reference evidence="1 2" key="1">
    <citation type="submission" date="2023-03" db="EMBL/GenBank/DDBJ databases">
        <title>High recombination rates correlate with genetic variation in Cardiocondyla obscurior ants.</title>
        <authorList>
            <person name="Errbii M."/>
        </authorList>
    </citation>
    <scope>NUCLEOTIDE SEQUENCE [LARGE SCALE GENOMIC DNA]</scope>
    <source>
        <strain evidence="1">Alpha-2009</strain>
        <tissue evidence="1">Whole body</tissue>
    </source>
</reference>
<gene>
    <name evidence="1" type="ORF">PUN28_004675</name>
</gene>
<dbReference type="AlphaFoldDB" id="A0AAW2GGU1"/>
<dbReference type="Proteomes" id="UP001430953">
    <property type="component" value="Unassembled WGS sequence"/>
</dbReference>
<dbReference type="EMBL" id="JADYXP020000004">
    <property type="protein sequence ID" value="KAL0125775.1"/>
    <property type="molecule type" value="Genomic_DNA"/>
</dbReference>
<sequence>MPLGQSWIYIEDTISREKEQSNVRYLALHLFSLQRDFTLYRSGQSRASDQISLACALLHLNSTVTKLKQICTALFREEINILLKIKLKKKKKQRVISFEKVRSYFILVNFSTFVMCVFNKQGDNKLLIADIRLIY</sequence>
<proteinExistence type="predicted"/>
<evidence type="ECO:0000313" key="1">
    <source>
        <dbReference type="EMBL" id="KAL0125775.1"/>
    </source>
</evidence>
<protein>
    <submittedName>
        <fullName evidence="1">Uncharacterized protein</fullName>
    </submittedName>
</protein>
<comment type="caution">
    <text evidence="1">The sequence shown here is derived from an EMBL/GenBank/DDBJ whole genome shotgun (WGS) entry which is preliminary data.</text>
</comment>
<organism evidence="1 2">
    <name type="scientific">Cardiocondyla obscurior</name>
    <dbReference type="NCBI Taxonomy" id="286306"/>
    <lineage>
        <taxon>Eukaryota</taxon>
        <taxon>Metazoa</taxon>
        <taxon>Ecdysozoa</taxon>
        <taxon>Arthropoda</taxon>
        <taxon>Hexapoda</taxon>
        <taxon>Insecta</taxon>
        <taxon>Pterygota</taxon>
        <taxon>Neoptera</taxon>
        <taxon>Endopterygota</taxon>
        <taxon>Hymenoptera</taxon>
        <taxon>Apocrita</taxon>
        <taxon>Aculeata</taxon>
        <taxon>Formicoidea</taxon>
        <taxon>Formicidae</taxon>
        <taxon>Myrmicinae</taxon>
        <taxon>Cardiocondyla</taxon>
    </lineage>
</organism>
<accession>A0AAW2GGU1</accession>